<name>Q240L7_TETTS</name>
<feature type="region of interest" description="Disordered" evidence="1">
    <location>
        <begin position="567"/>
        <end position="588"/>
    </location>
</feature>
<dbReference type="InterPro" id="IPR008271">
    <property type="entry name" value="Ser/Thr_kinase_AS"/>
</dbReference>
<dbReference type="Pfam" id="PF00069">
    <property type="entry name" value="Pkinase"/>
    <property type="match status" value="1"/>
</dbReference>
<dbReference type="OrthoDB" id="4062651at2759"/>
<dbReference type="InterPro" id="IPR000719">
    <property type="entry name" value="Prot_kinase_dom"/>
</dbReference>
<dbReference type="PANTHER" id="PTHR27003">
    <property type="entry name" value="OS07G0166700 PROTEIN"/>
    <property type="match status" value="1"/>
</dbReference>
<dbReference type="InterPro" id="IPR011009">
    <property type="entry name" value="Kinase-like_dom_sf"/>
</dbReference>
<gene>
    <name evidence="3" type="ORF">TTHERM_00989320</name>
</gene>
<feature type="domain" description="Protein kinase" evidence="2">
    <location>
        <begin position="27"/>
        <end position="280"/>
    </location>
</feature>
<evidence type="ECO:0000259" key="2">
    <source>
        <dbReference type="PROSITE" id="PS50011"/>
    </source>
</evidence>
<feature type="compositionally biased region" description="Acidic residues" evidence="1">
    <location>
        <begin position="622"/>
        <end position="635"/>
    </location>
</feature>
<dbReference type="GO" id="GO:0005524">
    <property type="term" value="F:ATP binding"/>
    <property type="evidence" value="ECO:0007669"/>
    <property type="project" value="InterPro"/>
</dbReference>
<dbReference type="InParanoid" id="Q240L7"/>
<dbReference type="KEGG" id="tet:TTHERM_00989320"/>
<dbReference type="PROSITE" id="PS00108">
    <property type="entry name" value="PROTEIN_KINASE_ST"/>
    <property type="match status" value="1"/>
</dbReference>
<dbReference type="InterPro" id="IPR045272">
    <property type="entry name" value="ANXUR1/2-like"/>
</dbReference>
<protein>
    <submittedName>
        <fullName evidence="3">Serine/Threonine kinase domain protein</fullName>
    </submittedName>
</protein>
<dbReference type="RefSeq" id="XP_001022436.3">
    <property type="nucleotide sequence ID" value="XM_001022436.3"/>
</dbReference>
<dbReference type="Gene3D" id="1.10.510.10">
    <property type="entry name" value="Transferase(Phosphotransferase) domain 1"/>
    <property type="match status" value="1"/>
</dbReference>
<sequence>MQPLILTQWTRVLRDHTQKNNHQKFKVKDQTLLMKTNFSQVYICKLDKQEQQSSNDAQQFQDKSYVLKRVELTGDYQSELLEPSFQFILKHENIASIIDYQVINNQLEILMDYYPEGSIVNYLQKNQEWPWLERLKIFVNITNCVQFIHYNELIHKDLKLLNILIDSKGKPSITDFGISELQACKQIQQNKYGTAKYSGKEFQLDSNMNLDDRSDIYSIAVILVELTLQRGIYQKEVSQSVDLTKEKGLLSDDALDFLKGMIDYSSKQVRPNSQEVNSFFEYEYYASCLYQFSEKSKYPNFSIFKNKLAKDKGEMEIGLYNKIWSEKRGDIIKEILPYYLNEKTKQNFYQIQLQVITNTVESAIQLNLLSFVKSDQKLFKKTIKSFEQYKQYWGSISFMVFEILLDEQDSSKNIKLIETYQNLQYFFLKNIFSGVYSELLKTQIEFSIITMSIKMLKEQNLISDFINDVKQILEEIIDKDCEKLLIEEIEEYVANCGFYKQSDFSLLFNEELYINRSLQQQDIYLNNQSYQLSFQKPNKQNQNSRQGLQLILNMFQYISSQDNYINPEDSQQTNKENQEQENKPNGSSLKEMYDFVSQIASNQKQSYQFKSDEIFNSQYEVQSDDFLDDDGDSYDDLTLPKRKNQEN</sequence>
<feature type="region of interest" description="Disordered" evidence="1">
    <location>
        <begin position="622"/>
        <end position="647"/>
    </location>
</feature>
<dbReference type="EMBL" id="GG662546">
    <property type="protein sequence ID" value="EAS02191.3"/>
    <property type="molecule type" value="Genomic_DNA"/>
</dbReference>
<dbReference type="GO" id="GO:0004714">
    <property type="term" value="F:transmembrane receptor protein tyrosine kinase activity"/>
    <property type="evidence" value="ECO:0007669"/>
    <property type="project" value="InterPro"/>
</dbReference>
<proteinExistence type="predicted"/>
<evidence type="ECO:0000256" key="1">
    <source>
        <dbReference type="SAM" id="MobiDB-lite"/>
    </source>
</evidence>
<dbReference type="STRING" id="312017.Q240L7"/>
<dbReference type="CDD" id="cd00180">
    <property type="entry name" value="PKc"/>
    <property type="match status" value="1"/>
</dbReference>
<dbReference type="HOGENOM" id="CLU_397179_0_0_1"/>
<dbReference type="GO" id="GO:0005886">
    <property type="term" value="C:plasma membrane"/>
    <property type="evidence" value="ECO:0007669"/>
    <property type="project" value="TreeGrafter"/>
</dbReference>
<dbReference type="GeneID" id="7828029"/>
<dbReference type="Proteomes" id="UP000009168">
    <property type="component" value="Unassembled WGS sequence"/>
</dbReference>
<accession>Q240L7</accession>
<evidence type="ECO:0000313" key="4">
    <source>
        <dbReference type="Proteomes" id="UP000009168"/>
    </source>
</evidence>
<dbReference type="AlphaFoldDB" id="Q240L7"/>
<dbReference type="SUPFAM" id="SSF56112">
    <property type="entry name" value="Protein kinase-like (PK-like)"/>
    <property type="match status" value="1"/>
</dbReference>
<keyword evidence="3" id="KW-0418">Kinase</keyword>
<keyword evidence="4" id="KW-1185">Reference proteome</keyword>
<reference evidence="4" key="1">
    <citation type="journal article" date="2006" name="PLoS Biol.">
        <title>Macronuclear genome sequence of the ciliate Tetrahymena thermophila, a model eukaryote.</title>
        <authorList>
            <person name="Eisen J.A."/>
            <person name="Coyne R.S."/>
            <person name="Wu M."/>
            <person name="Wu D."/>
            <person name="Thiagarajan M."/>
            <person name="Wortman J.R."/>
            <person name="Badger J.H."/>
            <person name="Ren Q."/>
            <person name="Amedeo P."/>
            <person name="Jones K.M."/>
            <person name="Tallon L.J."/>
            <person name="Delcher A.L."/>
            <person name="Salzberg S.L."/>
            <person name="Silva J.C."/>
            <person name="Haas B.J."/>
            <person name="Majoros W.H."/>
            <person name="Farzad M."/>
            <person name="Carlton J.M."/>
            <person name="Smith R.K. Jr."/>
            <person name="Garg J."/>
            <person name="Pearlman R.E."/>
            <person name="Karrer K.M."/>
            <person name="Sun L."/>
            <person name="Manning G."/>
            <person name="Elde N.C."/>
            <person name="Turkewitz A.P."/>
            <person name="Asai D.J."/>
            <person name="Wilkes D.E."/>
            <person name="Wang Y."/>
            <person name="Cai H."/>
            <person name="Collins K."/>
            <person name="Stewart B.A."/>
            <person name="Lee S.R."/>
            <person name="Wilamowska K."/>
            <person name="Weinberg Z."/>
            <person name="Ruzzo W.L."/>
            <person name="Wloga D."/>
            <person name="Gaertig J."/>
            <person name="Frankel J."/>
            <person name="Tsao C.-C."/>
            <person name="Gorovsky M.A."/>
            <person name="Keeling P.J."/>
            <person name="Waller R.F."/>
            <person name="Patron N.J."/>
            <person name="Cherry J.M."/>
            <person name="Stover N.A."/>
            <person name="Krieger C.J."/>
            <person name="del Toro C."/>
            <person name="Ryder H.F."/>
            <person name="Williamson S.C."/>
            <person name="Barbeau R.A."/>
            <person name="Hamilton E.P."/>
            <person name="Orias E."/>
        </authorList>
    </citation>
    <scope>NUCLEOTIDE SEQUENCE [LARGE SCALE GENOMIC DNA]</scope>
    <source>
        <strain evidence="4">SB210</strain>
    </source>
</reference>
<dbReference type="eggNOG" id="KOG1187">
    <property type="taxonomic scope" value="Eukaryota"/>
</dbReference>
<dbReference type="SMART" id="SM00220">
    <property type="entry name" value="S_TKc"/>
    <property type="match status" value="1"/>
</dbReference>
<organism evidence="3 4">
    <name type="scientific">Tetrahymena thermophila (strain SB210)</name>
    <dbReference type="NCBI Taxonomy" id="312017"/>
    <lineage>
        <taxon>Eukaryota</taxon>
        <taxon>Sar</taxon>
        <taxon>Alveolata</taxon>
        <taxon>Ciliophora</taxon>
        <taxon>Intramacronucleata</taxon>
        <taxon>Oligohymenophorea</taxon>
        <taxon>Hymenostomatida</taxon>
        <taxon>Tetrahymenina</taxon>
        <taxon>Tetrahymenidae</taxon>
        <taxon>Tetrahymena</taxon>
    </lineage>
</organism>
<keyword evidence="3" id="KW-0808">Transferase</keyword>
<dbReference type="PROSITE" id="PS50011">
    <property type="entry name" value="PROTEIN_KINASE_DOM"/>
    <property type="match status" value="1"/>
</dbReference>
<dbReference type="PANTHER" id="PTHR27003:SF88">
    <property type="entry name" value="RECEPTOR-LIKE PROTEIN KINASE THESEUS 1"/>
    <property type="match status" value="1"/>
</dbReference>
<evidence type="ECO:0000313" key="3">
    <source>
        <dbReference type="EMBL" id="EAS02191.3"/>
    </source>
</evidence>